<keyword evidence="1" id="KW-0472">Membrane</keyword>
<evidence type="ECO:0000256" key="1">
    <source>
        <dbReference type="SAM" id="Phobius"/>
    </source>
</evidence>
<evidence type="ECO:0008006" key="4">
    <source>
        <dbReference type="Google" id="ProtNLM"/>
    </source>
</evidence>
<keyword evidence="1" id="KW-0812">Transmembrane</keyword>
<organism evidence="2 3">
    <name type="scientific">Ilex paraguariensis</name>
    <name type="common">yerba mate</name>
    <dbReference type="NCBI Taxonomy" id="185542"/>
    <lineage>
        <taxon>Eukaryota</taxon>
        <taxon>Viridiplantae</taxon>
        <taxon>Streptophyta</taxon>
        <taxon>Embryophyta</taxon>
        <taxon>Tracheophyta</taxon>
        <taxon>Spermatophyta</taxon>
        <taxon>Magnoliopsida</taxon>
        <taxon>eudicotyledons</taxon>
        <taxon>Gunneridae</taxon>
        <taxon>Pentapetalae</taxon>
        <taxon>asterids</taxon>
        <taxon>campanulids</taxon>
        <taxon>Aquifoliales</taxon>
        <taxon>Aquifoliaceae</taxon>
        <taxon>Ilex</taxon>
    </lineage>
</organism>
<dbReference type="EMBL" id="CAUOFW020001114">
    <property type="protein sequence ID" value="CAK9141260.1"/>
    <property type="molecule type" value="Genomic_DNA"/>
</dbReference>
<feature type="transmembrane region" description="Helical" evidence="1">
    <location>
        <begin position="69"/>
        <end position="87"/>
    </location>
</feature>
<keyword evidence="1" id="KW-1133">Transmembrane helix</keyword>
<evidence type="ECO:0000313" key="3">
    <source>
        <dbReference type="Proteomes" id="UP001642360"/>
    </source>
</evidence>
<feature type="transmembrane region" description="Helical" evidence="1">
    <location>
        <begin position="99"/>
        <end position="121"/>
    </location>
</feature>
<accession>A0ABC8R8E9</accession>
<comment type="caution">
    <text evidence="2">The sequence shown here is derived from an EMBL/GenBank/DDBJ whole genome shotgun (WGS) entry which is preliminary data.</text>
</comment>
<gene>
    <name evidence="2" type="ORF">ILEXP_LOCUS8823</name>
</gene>
<proteinExistence type="predicted"/>
<feature type="transmembrane region" description="Helical" evidence="1">
    <location>
        <begin position="173"/>
        <end position="192"/>
    </location>
</feature>
<sequence length="245" mass="27197">MPKPVLYWQEVLLNGWLRIYRHQRRELELMQSEVVEEIIYGLESGILFGMASVLSKMGFLFLEQGFSKLLVPICISTSVCCSASGFVYQTRGLKHGRAIVVSTCAAVASIVTGVLAGMLALGERLPSAPMARLSLLLGCTSLGYVVCEGHEGLSLRFYYFMTLIQIKASNCRLFIIIGVILLVSSTRVVRYLPRPWRHLFQSAVEKNFSLRQSASLRTKDPSPSAVIQTSTLHHLISSPTKESLN</sequence>
<dbReference type="AlphaFoldDB" id="A0ABC8R8E9"/>
<keyword evidence="3" id="KW-1185">Reference proteome</keyword>
<protein>
    <recommendedName>
        <fullName evidence="4">Magnesium transporter</fullName>
    </recommendedName>
</protein>
<reference evidence="2 3" key="1">
    <citation type="submission" date="2024-02" db="EMBL/GenBank/DDBJ databases">
        <authorList>
            <person name="Vignale AGUSTIN F."/>
            <person name="Sosa J E."/>
            <person name="Modenutti C."/>
        </authorList>
    </citation>
    <scope>NUCLEOTIDE SEQUENCE [LARGE SCALE GENOMIC DNA]</scope>
</reference>
<name>A0ABC8R8E9_9AQUA</name>
<evidence type="ECO:0000313" key="2">
    <source>
        <dbReference type="EMBL" id="CAK9141260.1"/>
    </source>
</evidence>
<dbReference type="Proteomes" id="UP001642360">
    <property type="component" value="Unassembled WGS sequence"/>
</dbReference>